<dbReference type="InterPro" id="IPR001810">
    <property type="entry name" value="F-box_dom"/>
</dbReference>
<comment type="caution">
    <text evidence="2">The sequence shown here is derived from an EMBL/GenBank/DDBJ whole genome shotgun (WGS) entry which is preliminary data.</text>
</comment>
<dbReference type="InterPro" id="IPR032675">
    <property type="entry name" value="LRR_dom_sf"/>
</dbReference>
<evidence type="ECO:0000313" key="2">
    <source>
        <dbReference type="EMBL" id="KAF4613265.1"/>
    </source>
</evidence>
<dbReference type="AlphaFoldDB" id="A0A8H4QLC2"/>
<evidence type="ECO:0000313" key="3">
    <source>
        <dbReference type="Proteomes" id="UP000521872"/>
    </source>
</evidence>
<dbReference type="Gene3D" id="3.80.10.10">
    <property type="entry name" value="Ribonuclease Inhibitor"/>
    <property type="match status" value="1"/>
</dbReference>
<dbReference type="EMBL" id="JAACJL010000046">
    <property type="protein sequence ID" value="KAF4613265.1"/>
    <property type="molecule type" value="Genomic_DNA"/>
</dbReference>
<proteinExistence type="predicted"/>
<dbReference type="CDD" id="cd09917">
    <property type="entry name" value="F-box_SF"/>
    <property type="match status" value="1"/>
</dbReference>
<dbReference type="Pfam" id="PF12937">
    <property type="entry name" value="F-box-like"/>
    <property type="match status" value="1"/>
</dbReference>
<feature type="domain" description="F-box" evidence="1">
    <location>
        <begin position="5"/>
        <end position="50"/>
    </location>
</feature>
<evidence type="ECO:0000259" key="1">
    <source>
        <dbReference type="PROSITE" id="PS50181"/>
    </source>
</evidence>
<dbReference type="SUPFAM" id="SSF81383">
    <property type="entry name" value="F-box domain"/>
    <property type="match status" value="1"/>
</dbReference>
<dbReference type="Proteomes" id="UP000521872">
    <property type="component" value="Unassembled WGS sequence"/>
</dbReference>
<keyword evidence="3" id="KW-1185">Reference proteome</keyword>
<gene>
    <name evidence="2" type="ORF">D9613_010755</name>
</gene>
<sequence>MSTSRSKFSDLPTEVREDIFLYLSRRDLARVIYVCRLFFTTANPLLYQHVELRRDDRHIQDTLAFLQKFRQKIGVKVLSASIRSLGRPGHSLWPFPVIATVLASWTRLRSIELIGMPFFYEEPSHELFNCLRTNCRYLEELVYRPGRDDDAMPAISLPGLKKVTWQTNLTTKDVPIISLMEASINTLTHISFAGTVVYRLEGAYEKFLHLHFPNLVSLELGSLEHTNSVIRTKQAVTKFILNHPRIEHLSLGRKQHLGFIFQFDLGQLKPYSLPALKSFVGFPENIIDLVHLPVESFFTISKLSVSCADEEESLFAQKFDRMLDEFGRAERLGRKFTAVQYLRCEFRVVLDHRMHTHVTKLNPMRRMDELSHWFPDVVYWRTNMLPLSNEHLGVLFRLYERVEVIALPRLSLFIYMPSSPDGELTFFRPIARKCPRLKTVIALKPEYSELEDIIYTLHRGADGKLQSVTSEMTRDQQA</sequence>
<accession>A0A8H4QLC2</accession>
<dbReference type="PROSITE" id="PS50181">
    <property type="entry name" value="FBOX"/>
    <property type="match status" value="1"/>
</dbReference>
<reference evidence="2 3" key="1">
    <citation type="submission" date="2019-12" db="EMBL/GenBank/DDBJ databases">
        <authorList>
            <person name="Floudas D."/>
            <person name="Bentzer J."/>
            <person name="Ahren D."/>
            <person name="Johansson T."/>
            <person name="Persson P."/>
            <person name="Tunlid A."/>
        </authorList>
    </citation>
    <scope>NUCLEOTIDE SEQUENCE [LARGE SCALE GENOMIC DNA]</scope>
    <source>
        <strain evidence="2 3">CBS 102.39</strain>
    </source>
</reference>
<name>A0A8H4QLC2_9AGAR</name>
<protein>
    <recommendedName>
        <fullName evidence="1">F-box domain-containing protein</fullName>
    </recommendedName>
</protein>
<organism evidence="2 3">
    <name type="scientific">Agrocybe pediades</name>
    <dbReference type="NCBI Taxonomy" id="84607"/>
    <lineage>
        <taxon>Eukaryota</taxon>
        <taxon>Fungi</taxon>
        <taxon>Dikarya</taxon>
        <taxon>Basidiomycota</taxon>
        <taxon>Agaricomycotina</taxon>
        <taxon>Agaricomycetes</taxon>
        <taxon>Agaricomycetidae</taxon>
        <taxon>Agaricales</taxon>
        <taxon>Agaricineae</taxon>
        <taxon>Strophariaceae</taxon>
        <taxon>Agrocybe</taxon>
    </lineage>
</organism>
<dbReference type="InterPro" id="IPR036047">
    <property type="entry name" value="F-box-like_dom_sf"/>
</dbReference>